<dbReference type="OrthoDB" id="6713534at2"/>
<comment type="caution">
    <text evidence="1">The sequence shown here is derived from an EMBL/GenBank/DDBJ whole genome shotgun (WGS) entry which is preliminary data.</text>
</comment>
<dbReference type="AlphaFoldDB" id="A0A4V2G637"/>
<keyword evidence="2" id="KW-1185">Reference proteome</keyword>
<proteinExistence type="predicted"/>
<evidence type="ECO:0000313" key="2">
    <source>
        <dbReference type="Proteomes" id="UP000292423"/>
    </source>
</evidence>
<protein>
    <recommendedName>
        <fullName evidence="3">Lipoprotein</fullName>
    </recommendedName>
</protein>
<gene>
    <name evidence="1" type="ORF">EV700_1549</name>
</gene>
<organism evidence="1 2">
    <name type="scientific">Fluviicoccus keumensis</name>
    <dbReference type="NCBI Taxonomy" id="1435465"/>
    <lineage>
        <taxon>Bacteria</taxon>
        <taxon>Pseudomonadati</taxon>
        <taxon>Pseudomonadota</taxon>
        <taxon>Gammaproteobacteria</taxon>
        <taxon>Moraxellales</taxon>
        <taxon>Moraxellaceae</taxon>
        <taxon>Fluviicoccus</taxon>
    </lineage>
</organism>
<reference evidence="1 2" key="1">
    <citation type="submission" date="2019-02" db="EMBL/GenBank/DDBJ databases">
        <title>Genomic Encyclopedia of Type Strains, Phase IV (KMG-IV): sequencing the most valuable type-strain genomes for metagenomic binning, comparative biology and taxonomic classification.</title>
        <authorList>
            <person name="Goeker M."/>
        </authorList>
    </citation>
    <scope>NUCLEOTIDE SEQUENCE [LARGE SCALE GENOMIC DNA]</scope>
    <source>
        <strain evidence="1 2">DSM 105135</strain>
    </source>
</reference>
<name>A0A4V2G637_9GAMM</name>
<dbReference type="PROSITE" id="PS51257">
    <property type="entry name" value="PROKAR_LIPOPROTEIN"/>
    <property type="match status" value="1"/>
</dbReference>
<sequence>MVKTIVRIGAMTALFAFLTGCGDAPVDVSLESSTTGNGSRVVISSRVDDVELQGFSINRGNCRGSFFEKGRHLKFGQISKIFASCNPENVKEVEVKTDQGEFTFSFD</sequence>
<accession>A0A4V2G637</accession>
<evidence type="ECO:0008006" key="3">
    <source>
        <dbReference type="Google" id="ProtNLM"/>
    </source>
</evidence>
<dbReference type="Proteomes" id="UP000292423">
    <property type="component" value="Unassembled WGS sequence"/>
</dbReference>
<dbReference type="RefSeq" id="WP_130412401.1">
    <property type="nucleotide sequence ID" value="NZ_SHKX01000011.1"/>
</dbReference>
<evidence type="ECO:0000313" key="1">
    <source>
        <dbReference type="EMBL" id="RZU47156.1"/>
    </source>
</evidence>
<dbReference type="EMBL" id="SHKX01000011">
    <property type="protein sequence ID" value="RZU47156.1"/>
    <property type="molecule type" value="Genomic_DNA"/>
</dbReference>